<sequence>MKIEGDLNFCRETDKEVYTAFGCLDLYYLIILLWFMQRIESLLGPEDNKSRTLMEDQQSKSNVRTPIP</sequence>
<gene>
    <name evidence="2" type="ORF">C5167_045463</name>
</gene>
<keyword evidence="1" id="KW-0472">Membrane</keyword>
<proteinExistence type="predicted"/>
<keyword evidence="3" id="KW-1185">Reference proteome</keyword>
<evidence type="ECO:0000256" key="1">
    <source>
        <dbReference type="SAM" id="Phobius"/>
    </source>
</evidence>
<reference evidence="2 3" key="1">
    <citation type="journal article" date="2018" name="Science">
        <title>The opium poppy genome and morphinan production.</title>
        <authorList>
            <person name="Guo L."/>
            <person name="Winzer T."/>
            <person name="Yang X."/>
            <person name="Li Y."/>
            <person name="Ning Z."/>
            <person name="He Z."/>
            <person name="Teodor R."/>
            <person name="Lu Y."/>
            <person name="Bowser T.A."/>
            <person name="Graham I.A."/>
            <person name="Ye K."/>
        </authorList>
    </citation>
    <scope>NUCLEOTIDE SEQUENCE [LARGE SCALE GENOMIC DNA]</scope>
    <source>
        <strain evidence="3">cv. HN1</strain>
        <tissue evidence="2">Leaves</tissue>
    </source>
</reference>
<dbReference type="Gramene" id="RZC82679">
    <property type="protein sequence ID" value="RZC82679"/>
    <property type="gene ID" value="C5167_045463"/>
</dbReference>
<keyword evidence="1" id="KW-1133">Transmembrane helix</keyword>
<protein>
    <submittedName>
        <fullName evidence="2">Uncharacterized protein</fullName>
    </submittedName>
</protein>
<feature type="transmembrane region" description="Helical" evidence="1">
    <location>
        <begin position="17"/>
        <end position="36"/>
    </location>
</feature>
<accession>A0A4Y7LEM9</accession>
<keyword evidence="1" id="KW-0812">Transmembrane</keyword>
<name>A0A4Y7LEM9_PAPSO</name>
<evidence type="ECO:0000313" key="2">
    <source>
        <dbReference type="EMBL" id="RZC82679.1"/>
    </source>
</evidence>
<dbReference type="Proteomes" id="UP000316621">
    <property type="component" value="Chromosome 11"/>
</dbReference>
<organism evidence="2 3">
    <name type="scientific">Papaver somniferum</name>
    <name type="common">Opium poppy</name>
    <dbReference type="NCBI Taxonomy" id="3469"/>
    <lineage>
        <taxon>Eukaryota</taxon>
        <taxon>Viridiplantae</taxon>
        <taxon>Streptophyta</taxon>
        <taxon>Embryophyta</taxon>
        <taxon>Tracheophyta</taxon>
        <taxon>Spermatophyta</taxon>
        <taxon>Magnoliopsida</taxon>
        <taxon>Ranunculales</taxon>
        <taxon>Papaveraceae</taxon>
        <taxon>Papaveroideae</taxon>
        <taxon>Papaver</taxon>
    </lineage>
</organism>
<dbReference type="AlphaFoldDB" id="A0A4Y7LEM9"/>
<evidence type="ECO:0000313" key="3">
    <source>
        <dbReference type="Proteomes" id="UP000316621"/>
    </source>
</evidence>
<dbReference type="EMBL" id="CM010725">
    <property type="protein sequence ID" value="RZC82679.1"/>
    <property type="molecule type" value="Genomic_DNA"/>
</dbReference>